<dbReference type="Gene3D" id="3.50.50.60">
    <property type="entry name" value="FAD/NAD(P)-binding domain"/>
    <property type="match status" value="1"/>
</dbReference>
<accession>A0A941AHP3</accession>
<evidence type="ECO:0000313" key="4">
    <source>
        <dbReference type="Proteomes" id="UP000674234"/>
    </source>
</evidence>
<dbReference type="EMBL" id="JAFCNB010000002">
    <property type="protein sequence ID" value="MBP2702942.1"/>
    <property type="molecule type" value="Genomic_DNA"/>
</dbReference>
<evidence type="ECO:0000259" key="2">
    <source>
        <dbReference type="Pfam" id="PF01266"/>
    </source>
</evidence>
<comment type="caution">
    <text evidence="3">The sequence shown here is derived from an EMBL/GenBank/DDBJ whole genome shotgun (WGS) entry which is preliminary data.</text>
</comment>
<dbReference type="Pfam" id="PF01266">
    <property type="entry name" value="DAO"/>
    <property type="match status" value="1"/>
</dbReference>
<dbReference type="RefSeq" id="WP_210154263.1">
    <property type="nucleotide sequence ID" value="NZ_JAFCNB010000002.1"/>
</dbReference>
<organism evidence="3 4">
    <name type="scientific">Microbispora oryzae</name>
    <dbReference type="NCBI Taxonomy" id="2806554"/>
    <lineage>
        <taxon>Bacteria</taxon>
        <taxon>Bacillati</taxon>
        <taxon>Actinomycetota</taxon>
        <taxon>Actinomycetes</taxon>
        <taxon>Streptosporangiales</taxon>
        <taxon>Streptosporangiaceae</taxon>
        <taxon>Microbispora</taxon>
    </lineage>
</organism>
<dbReference type="Gene3D" id="3.30.9.10">
    <property type="entry name" value="D-Amino Acid Oxidase, subunit A, domain 2"/>
    <property type="match status" value="1"/>
</dbReference>
<dbReference type="PANTHER" id="PTHR13847">
    <property type="entry name" value="SARCOSINE DEHYDROGENASE-RELATED"/>
    <property type="match status" value="1"/>
</dbReference>
<evidence type="ECO:0000313" key="3">
    <source>
        <dbReference type="EMBL" id="MBP2702942.1"/>
    </source>
</evidence>
<dbReference type="InterPro" id="IPR036188">
    <property type="entry name" value="FAD/NAD-bd_sf"/>
</dbReference>
<keyword evidence="4" id="KW-1185">Reference proteome</keyword>
<protein>
    <submittedName>
        <fullName evidence="3">FAD-binding oxidoreductase</fullName>
    </submittedName>
</protein>
<dbReference type="SUPFAM" id="SSF51905">
    <property type="entry name" value="FAD/NAD(P)-binding domain"/>
    <property type="match status" value="1"/>
</dbReference>
<name>A0A941AHP3_9ACTN</name>
<gene>
    <name evidence="3" type="ORF">JOL79_03890</name>
</gene>
<reference evidence="3" key="1">
    <citation type="submission" date="2021-02" db="EMBL/GenBank/DDBJ databases">
        <title>Draft genome sequence of Microbispora sp. RL4-1S isolated from rice leaves in Thailand.</title>
        <authorList>
            <person name="Muangham S."/>
            <person name="Duangmal K."/>
        </authorList>
    </citation>
    <scope>NUCLEOTIDE SEQUENCE</scope>
    <source>
        <strain evidence="3">RL4-1S</strain>
    </source>
</reference>
<dbReference type="GO" id="GO:0016491">
    <property type="term" value="F:oxidoreductase activity"/>
    <property type="evidence" value="ECO:0007669"/>
    <property type="project" value="UniProtKB-KW"/>
</dbReference>
<sequence length="487" mass="51578">MTEAVSADVAVVGNGVIGYSIAIEISRRSPDTRVAVIGPPARPGGASVAAGAMLNCFGEVTKNTLSHPAGRAKLELCRDALDAWPEWLGMLADDAADPDLPGYFRPGTFIALNAKSGRLDEDNFQATIAALDEYGEPYEEVDPRTIPGLDPVPDARPLRALHLPREGAIDARRVLAALERAAERQGVITVPVVATGVDTAGGRASGVRLSDGTSVAAGTVVVAAGAFTGRFLDVLPPGSVPAMLAGTGISLEVRRHRPPHFDQVVRTPNRSGSCGLHIVPLSNGSEYIGATNIVHREPLREASFGMSHFLIQCAREQLDHKLFSADVIRWMVGNRPVPVDGFPLIGPTSIGGLVVAAGTYRDGFHCSPALARHVAASILSEGGETGLEMFRPERPLIQTMSVDESIAEFAYHGVCGAFEGGLELPFWIGPEALQPVYAHAAQQFYAQMESPVSLPPEILMHVTLNATSEEDTESVLAFVKASHAFHG</sequence>
<dbReference type="PANTHER" id="PTHR13847:SF289">
    <property type="entry name" value="GLYCINE OXIDASE"/>
    <property type="match status" value="1"/>
</dbReference>
<proteinExistence type="predicted"/>
<dbReference type="InterPro" id="IPR006076">
    <property type="entry name" value="FAD-dep_OxRdtase"/>
</dbReference>
<dbReference type="GO" id="GO:0005737">
    <property type="term" value="C:cytoplasm"/>
    <property type="evidence" value="ECO:0007669"/>
    <property type="project" value="TreeGrafter"/>
</dbReference>
<evidence type="ECO:0000256" key="1">
    <source>
        <dbReference type="ARBA" id="ARBA00023002"/>
    </source>
</evidence>
<feature type="domain" description="FAD dependent oxidoreductase" evidence="2">
    <location>
        <begin position="8"/>
        <end position="376"/>
    </location>
</feature>
<keyword evidence="1" id="KW-0560">Oxidoreductase</keyword>
<dbReference type="AlphaFoldDB" id="A0A941AHP3"/>
<dbReference type="Proteomes" id="UP000674234">
    <property type="component" value="Unassembled WGS sequence"/>
</dbReference>